<evidence type="ECO:0000256" key="1">
    <source>
        <dbReference type="SAM" id="MobiDB-lite"/>
    </source>
</evidence>
<comment type="caution">
    <text evidence="3">The sequence shown here is derived from an EMBL/GenBank/DDBJ whole genome shotgun (WGS) entry which is preliminary data.</text>
</comment>
<organism evidence="3 4">
    <name type="scientific">Mycobacterium deserti</name>
    <dbReference type="NCBI Taxonomy" id="2978347"/>
    <lineage>
        <taxon>Bacteria</taxon>
        <taxon>Bacillati</taxon>
        <taxon>Actinomycetota</taxon>
        <taxon>Actinomycetes</taxon>
        <taxon>Mycobacteriales</taxon>
        <taxon>Mycobacteriaceae</taxon>
        <taxon>Mycobacterium</taxon>
    </lineage>
</organism>
<dbReference type="SUPFAM" id="SSF81995">
    <property type="entry name" value="beta-sandwich domain of Sec23/24"/>
    <property type="match status" value="1"/>
</dbReference>
<gene>
    <name evidence="3" type="ORF">N4S67_23375</name>
</gene>
<dbReference type="EMBL" id="JAODWD010000006">
    <property type="protein sequence ID" value="MCT7661351.1"/>
    <property type="molecule type" value="Genomic_DNA"/>
</dbReference>
<feature type="transmembrane region" description="Helical" evidence="2">
    <location>
        <begin position="100"/>
        <end position="120"/>
    </location>
</feature>
<keyword evidence="2" id="KW-0812">Transmembrane</keyword>
<keyword evidence="2" id="KW-1133">Transmembrane helix</keyword>
<evidence type="ECO:0000313" key="4">
    <source>
        <dbReference type="Proteomes" id="UP001206639"/>
    </source>
</evidence>
<proteinExistence type="predicted"/>
<protein>
    <submittedName>
        <fullName evidence="3">Uncharacterized protein</fullName>
    </submittedName>
</protein>
<dbReference type="Proteomes" id="UP001206639">
    <property type="component" value="Unassembled WGS sequence"/>
</dbReference>
<keyword evidence="2" id="KW-0472">Membrane</keyword>
<evidence type="ECO:0000256" key="2">
    <source>
        <dbReference type="SAM" id="Phobius"/>
    </source>
</evidence>
<name>A0ABT2MK43_9MYCO</name>
<dbReference type="RefSeq" id="WP_260995423.1">
    <property type="nucleotide sequence ID" value="NZ_JAODWD010000006.1"/>
</dbReference>
<sequence length="302" mass="31899">MCTQAIAIRHARRVHVMPEEGPIVNSPPPQAWPPQGPPPQGWPPPGWPPQGPTPPQAQPPQWPSPAPHGHPRQWPPPQGQPWQWPPTGPPTPPPSKNTGLLIGIGAAVALIVVFVLAFVVPNILGSESSNGGSDVSDEQRAANATTAASLSDFDVVCGTGSVSNAAPYEKPYSIAAFHQGTAENDWDAVTLDNQADYVADRSNLTSINVVACLTRKDGTEVKSGTCEFGSGGEQVAADHYAVEYDLELREAKTGKAITNLGTVNGPATRCPFIAYFDENDPEIFGSPDPAAVEDKLAEFAAQ</sequence>
<evidence type="ECO:0000313" key="3">
    <source>
        <dbReference type="EMBL" id="MCT7661351.1"/>
    </source>
</evidence>
<feature type="region of interest" description="Disordered" evidence="1">
    <location>
        <begin position="18"/>
        <end position="96"/>
    </location>
</feature>
<feature type="compositionally biased region" description="Pro residues" evidence="1">
    <location>
        <begin position="25"/>
        <end position="95"/>
    </location>
</feature>
<reference evidence="4" key="1">
    <citation type="submission" date="2023-07" db="EMBL/GenBank/DDBJ databases">
        <authorList>
            <person name="Deng Y."/>
            <person name="Zhang Y.-Q."/>
        </authorList>
    </citation>
    <scope>NUCLEOTIDE SEQUENCE [LARGE SCALE GENOMIC DNA]</scope>
    <source>
        <strain evidence="4">CPCC 205710</strain>
    </source>
</reference>
<accession>A0ABT2MK43</accession>
<keyword evidence="4" id="KW-1185">Reference proteome</keyword>